<name>A0A919TBJ5_9ACTN</name>
<evidence type="ECO:0000313" key="1">
    <source>
        <dbReference type="EMBL" id="GIM92037.1"/>
    </source>
</evidence>
<comment type="caution">
    <text evidence="1">The sequence shown here is derived from an EMBL/GenBank/DDBJ whole genome shotgun (WGS) entry which is preliminary data.</text>
</comment>
<keyword evidence="2" id="KW-1185">Reference proteome</keyword>
<dbReference type="Proteomes" id="UP000677082">
    <property type="component" value="Unassembled WGS sequence"/>
</dbReference>
<evidence type="ECO:0000313" key="2">
    <source>
        <dbReference type="Proteomes" id="UP000677082"/>
    </source>
</evidence>
<organism evidence="1 2">
    <name type="scientific">Paractinoplanes toevensis</name>
    <dbReference type="NCBI Taxonomy" id="571911"/>
    <lineage>
        <taxon>Bacteria</taxon>
        <taxon>Bacillati</taxon>
        <taxon>Actinomycetota</taxon>
        <taxon>Actinomycetes</taxon>
        <taxon>Micromonosporales</taxon>
        <taxon>Micromonosporaceae</taxon>
        <taxon>Paractinoplanes</taxon>
    </lineage>
</organism>
<sequence length="100" mass="10883">MLARSQIVLPAATMVLTWDCSAGLMLVKVVPVFVVNGTWRAVFSSSWNCPPVLAQVSWFGDALSPESPPPTPQAARRRVLAVIKVKKRCVFIVIAFSGSR</sequence>
<gene>
    <name evidence="1" type="ORF">Ato02nite_038300</name>
</gene>
<reference evidence="1 2" key="1">
    <citation type="submission" date="2021-03" db="EMBL/GenBank/DDBJ databases">
        <title>Whole genome shotgun sequence of Actinoplanes toevensis NBRC 105298.</title>
        <authorList>
            <person name="Komaki H."/>
            <person name="Tamura T."/>
        </authorList>
    </citation>
    <scope>NUCLEOTIDE SEQUENCE [LARGE SCALE GENOMIC DNA]</scope>
    <source>
        <strain evidence="1 2">NBRC 105298</strain>
    </source>
</reference>
<protein>
    <submittedName>
        <fullName evidence="1">Uncharacterized protein</fullName>
    </submittedName>
</protein>
<accession>A0A919TBJ5</accession>
<proteinExistence type="predicted"/>
<dbReference type="EMBL" id="BOQN01000051">
    <property type="protein sequence ID" value="GIM92037.1"/>
    <property type="molecule type" value="Genomic_DNA"/>
</dbReference>
<dbReference type="AlphaFoldDB" id="A0A919TBJ5"/>